<sequence>MAYEWIKIEVVTPDKPEIYQLAEILAIDPDAVLGKLIRIWAWADQQTIDGNANSNVASVTKSAIDRIGFMPGFADALIQVGWLRFDGSILIFPNFDRHNGKSSKKRVLTNRRVTEHREKNNKSNAGGVTTAFQKALPEEEIELEEDIKDKTTMSDSNRTADENAPHGQEPPAPENPDSESGELAGGAGKSDPVETAFEEIFWGAGLRKDAKVKAKNAFRTKFTAWKKTTRGSADEFAQMLADDIRLRVQAKTFGFDKLLPTSYLNGERWNDEKPQVAAQPGAAGASPLVQQGANQVFVDYDALRAGGR</sequence>
<gene>
    <name evidence="2" type="ORF">PWN146_03072</name>
</gene>
<feature type="region of interest" description="Disordered" evidence="1">
    <location>
        <begin position="101"/>
        <end position="190"/>
    </location>
</feature>
<evidence type="ECO:0008006" key="3">
    <source>
        <dbReference type="Google" id="ProtNLM"/>
    </source>
</evidence>
<protein>
    <recommendedName>
        <fullName evidence="3">Replication protein</fullName>
    </recommendedName>
</protein>
<dbReference type="AlphaFoldDB" id="A0A1C3HH71"/>
<organism evidence="2">
    <name type="scientific">Serratia marcescens</name>
    <dbReference type="NCBI Taxonomy" id="615"/>
    <lineage>
        <taxon>Bacteria</taxon>
        <taxon>Pseudomonadati</taxon>
        <taxon>Pseudomonadota</taxon>
        <taxon>Gammaproteobacteria</taxon>
        <taxon>Enterobacterales</taxon>
        <taxon>Yersiniaceae</taxon>
        <taxon>Serratia</taxon>
    </lineage>
</organism>
<evidence type="ECO:0000313" key="2">
    <source>
        <dbReference type="EMBL" id="SAY44362.1"/>
    </source>
</evidence>
<evidence type="ECO:0000256" key="1">
    <source>
        <dbReference type="SAM" id="MobiDB-lite"/>
    </source>
</evidence>
<accession>A0A1C3HH71</accession>
<feature type="compositionally biased region" description="Polar residues" evidence="1">
    <location>
        <begin position="122"/>
        <end position="132"/>
    </location>
</feature>
<proteinExistence type="predicted"/>
<feature type="compositionally biased region" description="Basic and acidic residues" evidence="1">
    <location>
        <begin position="112"/>
        <end position="121"/>
    </location>
</feature>
<dbReference type="EMBL" id="LT575490">
    <property type="protein sequence ID" value="SAY44362.1"/>
    <property type="molecule type" value="Genomic_DNA"/>
</dbReference>
<name>A0A1C3HH71_SERMA</name>
<reference evidence="2" key="1">
    <citation type="submission" date="2016-05" db="EMBL/GenBank/DDBJ databases">
        <authorList>
            <person name="Cock P.J.A."/>
            <person name="Cock P.J.A."/>
        </authorList>
    </citation>
    <scope>NUCLEOTIDE SEQUENCE</scope>
    <source>
        <strain evidence="2">PWN146_assembly</strain>
    </source>
</reference>
<feature type="compositionally biased region" description="Basic and acidic residues" evidence="1">
    <location>
        <begin position="147"/>
        <end position="164"/>
    </location>
</feature>